<comment type="caution">
    <text evidence="4">The sequence shown here is derived from an EMBL/GenBank/DDBJ whole genome shotgun (WGS) entry which is preliminary data.</text>
</comment>
<keyword evidence="3" id="KW-0812">Transmembrane</keyword>
<name>A0A7J6SH66_PEROL</name>
<evidence type="ECO:0000256" key="2">
    <source>
        <dbReference type="SAM" id="MobiDB-lite"/>
    </source>
</evidence>
<proteinExistence type="predicted"/>
<evidence type="ECO:0000256" key="1">
    <source>
        <dbReference type="SAM" id="Coils"/>
    </source>
</evidence>
<protein>
    <submittedName>
        <fullName evidence="4">Uncharacterized protein</fullName>
    </submittedName>
</protein>
<keyword evidence="1" id="KW-0175">Coiled coil</keyword>
<keyword evidence="3" id="KW-0472">Membrane</keyword>
<accession>A0A7J6SH66</accession>
<evidence type="ECO:0000313" key="5">
    <source>
        <dbReference type="Proteomes" id="UP000553632"/>
    </source>
</evidence>
<dbReference type="Proteomes" id="UP000553632">
    <property type="component" value="Unassembled WGS sequence"/>
</dbReference>
<reference evidence="4 5" key="1">
    <citation type="submission" date="2020-04" db="EMBL/GenBank/DDBJ databases">
        <title>Perkinsus olseni comparative genomics.</title>
        <authorList>
            <person name="Bogema D.R."/>
        </authorList>
    </citation>
    <scope>NUCLEOTIDE SEQUENCE [LARGE SCALE GENOMIC DNA]</scope>
    <source>
        <strain evidence="4 5">ATCC PRA-207</strain>
    </source>
</reference>
<feature type="coiled-coil region" evidence="1">
    <location>
        <begin position="249"/>
        <end position="276"/>
    </location>
</feature>
<sequence length="641" mass="71804">MLIGEWPFDDFDGYENQGVMVFYMIVFGVVMFFMVLNFFLAIVVDSFESTKQEIEEPGVVPIAFEKECMSRYKVEGSLFSDVWHLMVQFAMRHTRQWPSRALYIERLSRFREDAARQTGAAVQDESGTVVQTSGTKRVSLEKFKTYFNSPAEREGVESMFLYYHSHFAQDTEDFLHPLFGRSQSVKIQMASAVQDIGSLVTSIAVETDQFMTDIRDRVAMISQNTLSSILQYKPGANMVREITKEKQEKGRLKADLAVALETIRHLEQENGQLRKRLDGGSAAAGGAGGAEDINEIVDPIERKLAVLDGVIKAINKQRALFASRVAGNLPLPKHTLEAISTGVTFGVPHPDQGLPPALPPSVTAKRRRQKALLKATRKGPRPMQQKKPVSLSPKRMMVPHRAETILQRPRSTSPVGGSELASGIGRETAEVKRSVREPERTEEENIPEGLPDTTSRQFPGEADPEAPIELPQNDGGMDEEAPYRYHRQRRDGRHDYSPDRRLRAGEATAVFLFRPDLSRPAADAPMETQSDGEEAHLPPDAVAADPESIGEALQSPPLWAPRACQIYRFQCTEFQLLSFVDRLANSINLDIIDHDAAHETISELFANMKEPVRGEASRSFARLRDLVVDAPWTRRKGKTFL</sequence>
<feature type="region of interest" description="Disordered" evidence="2">
    <location>
        <begin position="518"/>
        <end position="549"/>
    </location>
</feature>
<keyword evidence="3" id="KW-1133">Transmembrane helix</keyword>
<dbReference type="AlphaFoldDB" id="A0A7J6SH66"/>
<gene>
    <name evidence="4" type="ORF">FOZ63_008210</name>
</gene>
<dbReference type="Gene3D" id="1.10.287.70">
    <property type="match status" value="1"/>
</dbReference>
<evidence type="ECO:0000313" key="4">
    <source>
        <dbReference type="EMBL" id="KAF4731450.1"/>
    </source>
</evidence>
<dbReference type="EMBL" id="JABANO010018669">
    <property type="protein sequence ID" value="KAF4731450.1"/>
    <property type="molecule type" value="Genomic_DNA"/>
</dbReference>
<keyword evidence="5" id="KW-1185">Reference proteome</keyword>
<feature type="compositionally biased region" description="Basic and acidic residues" evidence="2">
    <location>
        <begin position="427"/>
        <end position="439"/>
    </location>
</feature>
<feature type="region of interest" description="Disordered" evidence="2">
    <location>
        <begin position="406"/>
        <end position="480"/>
    </location>
</feature>
<organism evidence="4 5">
    <name type="scientific">Perkinsus olseni</name>
    <name type="common">Perkinsus atlanticus</name>
    <dbReference type="NCBI Taxonomy" id="32597"/>
    <lineage>
        <taxon>Eukaryota</taxon>
        <taxon>Sar</taxon>
        <taxon>Alveolata</taxon>
        <taxon>Perkinsozoa</taxon>
        <taxon>Perkinsea</taxon>
        <taxon>Perkinsida</taxon>
        <taxon>Perkinsidae</taxon>
        <taxon>Perkinsus</taxon>
    </lineage>
</organism>
<feature type="transmembrane region" description="Helical" evidence="3">
    <location>
        <begin position="20"/>
        <end position="44"/>
    </location>
</feature>
<evidence type="ECO:0000256" key="3">
    <source>
        <dbReference type="SAM" id="Phobius"/>
    </source>
</evidence>